<dbReference type="OrthoDB" id="10005661at2"/>
<sequence length="116" mass="12774">MSPNKPIRKVFTLPADVAADIERAAARWEVSEAEAIRRLLVEGLRSLGKPEVLLERCRDALAEGRSFGWILANIVDGHPRLVSYSLNDGRLVITLTGNCLVTYDEASGAWDVRRGA</sequence>
<gene>
    <name evidence="2" type="ORF">AUP44_04410</name>
    <name evidence="1" type="ORF">DCK97_27460</name>
</gene>
<evidence type="ECO:0000313" key="1">
    <source>
        <dbReference type="EMBL" id="HAE51157.1"/>
    </source>
</evidence>
<evidence type="ECO:0000313" key="4">
    <source>
        <dbReference type="Proteomes" id="UP000257706"/>
    </source>
</evidence>
<evidence type="ECO:0000313" key="2">
    <source>
        <dbReference type="EMBL" id="KYO52725.1"/>
    </source>
</evidence>
<name>A0A162L1F9_9PROT</name>
<organism evidence="2 3">
    <name type="scientific">Tistrella mobilis</name>
    <dbReference type="NCBI Taxonomy" id="171437"/>
    <lineage>
        <taxon>Bacteria</taxon>
        <taxon>Pseudomonadati</taxon>
        <taxon>Pseudomonadota</taxon>
        <taxon>Alphaproteobacteria</taxon>
        <taxon>Geminicoccales</taxon>
        <taxon>Geminicoccaceae</taxon>
        <taxon>Tistrella</taxon>
    </lineage>
</organism>
<protein>
    <submittedName>
        <fullName evidence="2">Uncharacterized protein</fullName>
    </submittedName>
</protein>
<dbReference type="RefSeq" id="WP_062763881.1">
    <property type="nucleotide sequence ID" value="NZ_CP121034.1"/>
</dbReference>
<dbReference type="AlphaFoldDB" id="A0A162L1F9"/>
<comment type="caution">
    <text evidence="2">The sequence shown here is derived from an EMBL/GenBank/DDBJ whole genome shotgun (WGS) entry which is preliminary data.</text>
</comment>
<reference evidence="2 3" key="1">
    <citation type="submission" date="2015-12" db="EMBL/GenBank/DDBJ databases">
        <title>Genome sequence of Tistrella mobilis MCCC 1A02139.</title>
        <authorList>
            <person name="Lu L."/>
            <person name="Lai Q."/>
            <person name="Shao Z."/>
            <person name="Qian P."/>
        </authorList>
    </citation>
    <scope>NUCLEOTIDE SEQUENCE [LARGE SCALE GENOMIC DNA]</scope>
    <source>
        <strain evidence="2 3">MCCC 1A02139</strain>
    </source>
</reference>
<dbReference type="EMBL" id="LPZR01000146">
    <property type="protein sequence ID" value="KYO52725.1"/>
    <property type="molecule type" value="Genomic_DNA"/>
</dbReference>
<dbReference type="GeneID" id="97242332"/>
<dbReference type="Proteomes" id="UP000257706">
    <property type="component" value="Unassembled WGS sequence"/>
</dbReference>
<dbReference type="CDD" id="cd21631">
    <property type="entry name" value="RHH_CopG_NikR-like"/>
    <property type="match status" value="1"/>
</dbReference>
<reference evidence="1 4" key="2">
    <citation type="journal article" date="2018" name="Nat. Biotechnol.">
        <title>A standardized bacterial taxonomy based on genome phylogeny substantially revises the tree of life.</title>
        <authorList>
            <person name="Parks D.H."/>
            <person name="Chuvochina M."/>
            <person name="Waite D.W."/>
            <person name="Rinke C."/>
            <person name="Skarshewski A."/>
            <person name="Chaumeil P.A."/>
            <person name="Hugenholtz P."/>
        </authorList>
    </citation>
    <scope>NUCLEOTIDE SEQUENCE [LARGE SCALE GENOMIC DNA]</scope>
    <source>
        <strain evidence="1">UBA8739</strain>
    </source>
</reference>
<evidence type="ECO:0000313" key="3">
    <source>
        <dbReference type="Proteomes" id="UP000075787"/>
    </source>
</evidence>
<proteinExistence type="predicted"/>
<dbReference type="EMBL" id="DMAI01000452">
    <property type="protein sequence ID" value="HAE51157.1"/>
    <property type="molecule type" value="Genomic_DNA"/>
</dbReference>
<dbReference type="Proteomes" id="UP000075787">
    <property type="component" value="Unassembled WGS sequence"/>
</dbReference>
<accession>A0A162L1F9</accession>